<accession>A0A0F9B5Q7</accession>
<organism evidence="1">
    <name type="scientific">marine sediment metagenome</name>
    <dbReference type="NCBI Taxonomy" id="412755"/>
    <lineage>
        <taxon>unclassified sequences</taxon>
        <taxon>metagenomes</taxon>
        <taxon>ecological metagenomes</taxon>
    </lineage>
</organism>
<feature type="non-terminal residue" evidence="1">
    <location>
        <position position="1"/>
    </location>
</feature>
<comment type="caution">
    <text evidence="1">The sequence shown here is derived from an EMBL/GenBank/DDBJ whole genome shotgun (WGS) entry which is preliminary data.</text>
</comment>
<protein>
    <submittedName>
        <fullName evidence="1">Uncharacterized protein</fullName>
    </submittedName>
</protein>
<name>A0A0F9B5Q7_9ZZZZ</name>
<dbReference type="EMBL" id="LAZR01039436">
    <property type="protein sequence ID" value="KKL17010.1"/>
    <property type="molecule type" value="Genomic_DNA"/>
</dbReference>
<reference evidence="1" key="1">
    <citation type="journal article" date="2015" name="Nature">
        <title>Complex archaea that bridge the gap between prokaryotes and eukaryotes.</title>
        <authorList>
            <person name="Spang A."/>
            <person name="Saw J.H."/>
            <person name="Jorgensen S.L."/>
            <person name="Zaremba-Niedzwiedzka K."/>
            <person name="Martijn J."/>
            <person name="Lind A.E."/>
            <person name="van Eijk R."/>
            <person name="Schleper C."/>
            <person name="Guy L."/>
            <person name="Ettema T.J."/>
        </authorList>
    </citation>
    <scope>NUCLEOTIDE SEQUENCE</scope>
</reference>
<proteinExistence type="predicted"/>
<evidence type="ECO:0000313" key="1">
    <source>
        <dbReference type="EMBL" id="KKL17010.1"/>
    </source>
</evidence>
<dbReference type="AlphaFoldDB" id="A0A0F9B5Q7"/>
<sequence length="188" mass="21720">TAEELVNGYSRTADYTRKTQTLAEDRKKVDSELAETQGARQEYLQNLKVLNKSLTDLNPQPDWVQVKRDRPGTYATEYADWQRQDGQRQKLRDEETLVEEDNRKDIESRTRKYLTEERALLEKALPAFADEEKGVALASEMAAYAERRFGVPRDQFDNVQNHTLMVMLHDSMELVKLKSGGTPRPLKS</sequence>
<gene>
    <name evidence="1" type="ORF">LCGC14_2489860</name>
</gene>